<evidence type="ECO:0000313" key="4">
    <source>
        <dbReference type="Proteomes" id="UP001165413"/>
    </source>
</evidence>
<dbReference type="Pfam" id="PF00849">
    <property type="entry name" value="PseudoU_synth_2"/>
    <property type="match status" value="1"/>
</dbReference>
<proteinExistence type="inferred from homology"/>
<dbReference type="SUPFAM" id="SSF55120">
    <property type="entry name" value="Pseudouridine synthase"/>
    <property type="match status" value="1"/>
</dbReference>
<comment type="caution">
    <text evidence="3">The sequence shown here is derived from an EMBL/GenBank/DDBJ whole genome shotgun (WGS) entry which is preliminary data.</text>
</comment>
<dbReference type="Proteomes" id="UP001165413">
    <property type="component" value="Unassembled WGS sequence"/>
</dbReference>
<dbReference type="PANTHER" id="PTHR21600:SF87">
    <property type="entry name" value="RNA PSEUDOURIDYLATE SYNTHASE DOMAIN-CONTAINING PROTEIN 1"/>
    <property type="match status" value="1"/>
</dbReference>
<dbReference type="InterPro" id="IPR050188">
    <property type="entry name" value="RluA_PseudoU_synthase"/>
</dbReference>
<dbReference type="Gene3D" id="3.30.2350.10">
    <property type="entry name" value="Pseudouridine synthase"/>
    <property type="match status" value="1"/>
</dbReference>
<dbReference type="GO" id="GO:0009982">
    <property type="term" value="F:pseudouridine synthase activity"/>
    <property type="evidence" value="ECO:0007669"/>
    <property type="project" value="InterPro"/>
</dbReference>
<gene>
    <name evidence="3" type="ORF">NLF92_11035</name>
</gene>
<keyword evidence="4" id="KW-1185">Reference proteome</keyword>
<evidence type="ECO:0000256" key="1">
    <source>
        <dbReference type="ARBA" id="ARBA00010876"/>
    </source>
</evidence>
<reference evidence="3" key="1">
    <citation type="submission" date="2022-07" db="EMBL/GenBank/DDBJ databases">
        <title>Characterization of the Novel Bacterium Alteromonas immobilis LMIT006 and Alteromonas gregis LMIT007.</title>
        <authorList>
            <person name="Lin X."/>
        </authorList>
    </citation>
    <scope>NUCLEOTIDE SEQUENCE</scope>
    <source>
        <strain evidence="3">LMIT007</strain>
    </source>
</reference>
<comment type="similarity">
    <text evidence="1">Belongs to the pseudouridine synthase RluA family.</text>
</comment>
<dbReference type="EMBL" id="JANATA010000022">
    <property type="protein sequence ID" value="MCP3429480.1"/>
    <property type="molecule type" value="Genomic_DNA"/>
</dbReference>
<sequence>MHQSSQSVCPALLDHELAQQYFIVHRLDDQTSGCLILAKSAEAAERFRVLFSSHTIQKTYIALSDQKGKRKMGWVKGDMANIRSGIWGLKNTQTNPAVSYFIRQGLGNGRYLFWVRPFSGKTHQIRVALKSNGSPILGDTVYKGTSADRLYLHAFALEFDYDGTNIHVSASPNSGTDFHALATATEFLHSDNVSSLAWPAV</sequence>
<dbReference type="InterPro" id="IPR020103">
    <property type="entry name" value="PsdUridine_synth_cat_dom_sf"/>
</dbReference>
<protein>
    <submittedName>
        <fullName evidence="3">Pseudouridine synthase</fullName>
    </submittedName>
</protein>
<evidence type="ECO:0000313" key="3">
    <source>
        <dbReference type="EMBL" id="MCP3429480.1"/>
    </source>
</evidence>
<dbReference type="AlphaFoldDB" id="A0AA41X0I4"/>
<dbReference type="GO" id="GO:0003723">
    <property type="term" value="F:RNA binding"/>
    <property type="evidence" value="ECO:0007669"/>
    <property type="project" value="InterPro"/>
</dbReference>
<dbReference type="CDD" id="cd02869">
    <property type="entry name" value="PseudoU_synth_RluA_like"/>
    <property type="match status" value="1"/>
</dbReference>
<dbReference type="PANTHER" id="PTHR21600">
    <property type="entry name" value="MITOCHONDRIAL RNA PSEUDOURIDINE SYNTHASE"/>
    <property type="match status" value="1"/>
</dbReference>
<dbReference type="GO" id="GO:0140098">
    <property type="term" value="F:catalytic activity, acting on RNA"/>
    <property type="evidence" value="ECO:0007669"/>
    <property type="project" value="UniProtKB-ARBA"/>
</dbReference>
<dbReference type="GO" id="GO:0000455">
    <property type="term" value="P:enzyme-directed rRNA pseudouridine synthesis"/>
    <property type="evidence" value="ECO:0007669"/>
    <property type="project" value="TreeGrafter"/>
</dbReference>
<dbReference type="PROSITE" id="PS01129">
    <property type="entry name" value="PSI_RLU"/>
    <property type="match status" value="1"/>
</dbReference>
<accession>A0AA41X0I4</accession>
<dbReference type="InterPro" id="IPR006145">
    <property type="entry name" value="PsdUridine_synth_RsuA/RluA"/>
</dbReference>
<evidence type="ECO:0000259" key="2">
    <source>
        <dbReference type="Pfam" id="PF00849"/>
    </source>
</evidence>
<name>A0AA41X0I4_9ALTE</name>
<dbReference type="InterPro" id="IPR006224">
    <property type="entry name" value="PsdUridine_synth_RluA-like_CS"/>
</dbReference>
<organism evidence="3 4">
    <name type="scientific">Opacimonas viscosa</name>
    <dbReference type="NCBI Taxonomy" id="2961944"/>
    <lineage>
        <taxon>Bacteria</taxon>
        <taxon>Pseudomonadati</taxon>
        <taxon>Pseudomonadota</taxon>
        <taxon>Gammaproteobacteria</taxon>
        <taxon>Alteromonadales</taxon>
        <taxon>Alteromonadaceae</taxon>
        <taxon>Opacimonas</taxon>
    </lineage>
</organism>
<feature type="domain" description="Pseudouridine synthase RsuA/RluA-like" evidence="2">
    <location>
        <begin position="13"/>
        <end position="130"/>
    </location>
</feature>